<reference evidence="2" key="2">
    <citation type="journal article" date="2021" name="PeerJ">
        <title>Extensive microbial diversity within the chicken gut microbiome revealed by metagenomics and culture.</title>
        <authorList>
            <person name="Gilroy R."/>
            <person name="Ravi A."/>
            <person name="Getino M."/>
            <person name="Pursley I."/>
            <person name="Horton D.L."/>
            <person name="Alikhan N.F."/>
            <person name="Baker D."/>
            <person name="Gharbi K."/>
            <person name="Hall N."/>
            <person name="Watson M."/>
            <person name="Adriaenssens E.M."/>
            <person name="Foster-Nyarko E."/>
            <person name="Jarju S."/>
            <person name="Secka A."/>
            <person name="Antonio M."/>
            <person name="Oren A."/>
            <person name="Chaudhuri R.R."/>
            <person name="La Ragione R."/>
            <person name="Hildebrand F."/>
            <person name="Pallen M.J."/>
        </authorList>
    </citation>
    <scope>NUCLEOTIDE SEQUENCE</scope>
    <source>
        <strain evidence="2">6276</strain>
    </source>
</reference>
<dbReference type="Pfam" id="PF02405">
    <property type="entry name" value="MlaE"/>
    <property type="match status" value="1"/>
</dbReference>
<evidence type="ECO:0000313" key="3">
    <source>
        <dbReference type="Proteomes" id="UP000823928"/>
    </source>
</evidence>
<feature type="transmembrane region" description="Helical" evidence="1">
    <location>
        <begin position="159"/>
        <end position="183"/>
    </location>
</feature>
<organism evidence="2 3">
    <name type="scientific">Candidatus Scatousia excrementigallinarum</name>
    <dbReference type="NCBI Taxonomy" id="2840935"/>
    <lineage>
        <taxon>Bacteria</taxon>
        <taxon>Candidatus Scatousia</taxon>
    </lineage>
</organism>
<feature type="transmembrane region" description="Helical" evidence="1">
    <location>
        <begin position="97"/>
        <end position="120"/>
    </location>
</feature>
<name>A0A9D1F035_9BACT</name>
<accession>A0A9D1F035</accession>
<dbReference type="InterPro" id="IPR030802">
    <property type="entry name" value="Permease_MalE"/>
</dbReference>
<dbReference type="PANTHER" id="PTHR30188">
    <property type="entry name" value="ABC TRANSPORTER PERMEASE PROTEIN-RELATED"/>
    <property type="match status" value="1"/>
</dbReference>
<dbReference type="GO" id="GO:0005548">
    <property type="term" value="F:phospholipid transporter activity"/>
    <property type="evidence" value="ECO:0007669"/>
    <property type="project" value="TreeGrafter"/>
</dbReference>
<sequence length="269" mass="28849">MGTLSKYLRQSATYKIFKGISAELIDFLDTLGEISKNGIKTLMYLLKGQIDRKELIEQCNRFGVTSLPITLSIVGMTSIIVASQVASEMVKQGGGHFVGLMMTMLIVREVGAIMSGFAIISMIGSSLASELATMRVTEQIDALKVLKVDPIRYLFVPRVLSGLLMMPVVVIIASIAGVLAGAVTTTLTTDLGYRAYFDSAWLGLYMKDLGVCLLKAVFFGGTIALISCACGYTASGGAKGVGLATTKAVVWSFVAIVIWDMIFAIAFFF</sequence>
<keyword evidence="1" id="KW-1133">Transmembrane helix</keyword>
<gene>
    <name evidence="2" type="ORF">IAC10_09000</name>
</gene>
<feature type="transmembrane region" description="Helical" evidence="1">
    <location>
        <begin position="248"/>
        <end position="268"/>
    </location>
</feature>
<feature type="transmembrane region" description="Helical" evidence="1">
    <location>
        <begin position="216"/>
        <end position="236"/>
    </location>
</feature>
<evidence type="ECO:0000313" key="2">
    <source>
        <dbReference type="EMBL" id="HIS36749.1"/>
    </source>
</evidence>
<comment type="caution">
    <text evidence="2">The sequence shown here is derived from an EMBL/GenBank/DDBJ whole genome shotgun (WGS) entry which is preliminary data.</text>
</comment>
<protein>
    <submittedName>
        <fullName evidence="2">ABC transporter permease</fullName>
    </submittedName>
</protein>
<dbReference type="Proteomes" id="UP000823928">
    <property type="component" value="Unassembled WGS sequence"/>
</dbReference>
<reference evidence="2" key="1">
    <citation type="submission" date="2020-10" db="EMBL/GenBank/DDBJ databases">
        <authorList>
            <person name="Gilroy R."/>
        </authorList>
    </citation>
    <scope>NUCLEOTIDE SEQUENCE</scope>
    <source>
        <strain evidence="2">6276</strain>
    </source>
</reference>
<keyword evidence="1" id="KW-0472">Membrane</keyword>
<dbReference type="EMBL" id="DVIU01000178">
    <property type="protein sequence ID" value="HIS36749.1"/>
    <property type="molecule type" value="Genomic_DNA"/>
</dbReference>
<proteinExistence type="predicted"/>
<keyword evidence="1" id="KW-0812">Transmembrane</keyword>
<evidence type="ECO:0000256" key="1">
    <source>
        <dbReference type="SAM" id="Phobius"/>
    </source>
</evidence>
<dbReference type="GO" id="GO:0043190">
    <property type="term" value="C:ATP-binding cassette (ABC) transporter complex"/>
    <property type="evidence" value="ECO:0007669"/>
    <property type="project" value="InterPro"/>
</dbReference>
<dbReference type="AlphaFoldDB" id="A0A9D1F035"/>
<feature type="transmembrane region" description="Helical" evidence="1">
    <location>
        <begin position="62"/>
        <end position="85"/>
    </location>
</feature>
<dbReference type="PANTHER" id="PTHR30188:SF4">
    <property type="entry name" value="PROTEIN TRIGALACTOSYLDIACYLGLYCEROL 1, CHLOROPLASTIC"/>
    <property type="match status" value="1"/>
</dbReference>